<dbReference type="Proteomes" id="UP000198844">
    <property type="component" value="Unassembled WGS sequence"/>
</dbReference>
<dbReference type="InterPro" id="IPR001753">
    <property type="entry name" value="Enoyl-CoA_hydra/iso"/>
</dbReference>
<sequence length="258" mass="28116">MGQVTYVRHDRVGTIVMDRGPANSIDISFVRDFDAAIEAAERDTDCFVVIVRSNLSEFFSGGGDVNKFRENAPQQNTEMIAFLHETLSKLTQSEKIYIAEIDGHALGGGYEIALACDLRFASTGKYRIGLPEVKLGLFPAAGGTQRLASLIGPARALEFMITGTTVTAEAALQLGLITRLFAEAELTEQTLAYAKQIASAATQAISKIKRSIYDGFCSHLSIGFAVERRHIATLFASEDVTARLTTFIERRRPSSADQ</sequence>
<dbReference type="CDD" id="cd06558">
    <property type="entry name" value="crotonase-like"/>
    <property type="match status" value="1"/>
</dbReference>
<evidence type="ECO:0000256" key="3">
    <source>
        <dbReference type="RuleBase" id="RU003707"/>
    </source>
</evidence>
<dbReference type="Gene3D" id="1.10.12.10">
    <property type="entry name" value="Lyase 2-enoyl-coa Hydratase, Chain A, domain 2"/>
    <property type="match status" value="1"/>
</dbReference>
<dbReference type="InterPro" id="IPR029045">
    <property type="entry name" value="ClpP/crotonase-like_dom_sf"/>
</dbReference>
<protein>
    <submittedName>
        <fullName evidence="4">Short chain enoyl-CoA hydratase</fullName>
    </submittedName>
</protein>
<dbReference type="PROSITE" id="PS00166">
    <property type="entry name" value="ENOYL_COA_HYDRATASE"/>
    <property type="match status" value="1"/>
</dbReference>
<dbReference type="Pfam" id="PF00378">
    <property type="entry name" value="ECH_1"/>
    <property type="match status" value="1"/>
</dbReference>
<comment type="similarity">
    <text evidence="1 3">Belongs to the enoyl-CoA hydratase/isomerase family.</text>
</comment>
<evidence type="ECO:0000256" key="2">
    <source>
        <dbReference type="ARBA" id="ARBA00023239"/>
    </source>
</evidence>
<dbReference type="PANTHER" id="PTHR11941">
    <property type="entry name" value="ENOYL-COA HYDRATASE-RELATED"/>
    <property type="match status" value="1"/>
</dbReference>
<gene>
    <name evidence="4" type="ORF">SAMN05192563_10626</name>
</gene>
<dbReference type="InterPro" id="IPR014748">
    <property type="entry name" value="Enoyl-CoA_hydra_C"/>
</dbReference>
<dbReference type="RefSeq" id="WP_093647551.1">
    <property type="nucleotide sequence ID" value="NZ_FPBH01000062.1"/>
</dbReference>
<accession>A0A1I7ERX5</accession>
<reference evidence="4 5" key="1">
    <citation type="submission" date="2016-10" db="EMBL/GenBank/DDBJ databases">
        <authorList>
            <person name="de Groot N.N."/>
        </authorList>
    </citation>
    <scope>NUCLEOTIDE SEQUENCE [LARGE SCALE GENOMIC DNA]</scope>
    <source>
        <strain evidence="4 5">LMG 27731</strain>
    </source>
</reference>
<evidence type="ECO:0000313" key="5">
    <source>
        <dbReference type="Proteomes" id="UP000198844"/>
    </source>
</evidence>
<dbReference type="InterPro" id="IPR018376">
    <property type="entry name" value="Enoyl-CoA_hyd/isom_CS"/>
</dbReference>
<dbReference type="GO" id="GO:0006635">
    <property type="term" value="P:fatty acid beta-oxidation"/>
    <property type="evidence" value="ECO:0007669"/>
    <property type="project" value="TreeGrafter"/>
</dbReference>
<dbReference type="PANTHER" id="PTHR11941:SF54">
    <property type="entry name" value="ENOYL-COA HYDRATASE, MITOCHONDRIAL"/>
    <property type="match status" value="1"/>
</dbReference>
<evidence type="ECO:0000313" key="4">
    <source>
        <dbReference type="EMBL" id="SFU26643.1"/>
    </source>
</evidence>
<dbReference type="AlphaFoldDB" id="A0A1I7ERX5"/>
<dbReference type="Gene3D" id="3.90.226.10">
    <property type="entry name" value="2-enoyl-CoA Hydratase, Chain A, domain 1"/>
    <property type="match status" value="1"/>
</dbReference>
<evidence type="ECO:0000256" key="1">
    <source>
        <dbReference type="ARBA" id="ARBA00005254"/>
    </source>
</evidence>
<keyword evidence="2" id="KW-0456">Lyase</keyword>
<dbReference type="GO" id="GO:0016829">
    <property type="term" value="F:lyase activity"/>
    <property type="evidence" value="ECO:0007669"/>
    <property type="project" value="UniProtKB-KW"/>
</dbReference>
<dbReference type="EMBL" id="FPBH01000062">
    <property type="protein sequence ID" value="SFU26643.1"/>
    <property type="molecule type" value="Genomic_DNA"/>
</dbReference>
<name>A0A1I7ERX5_9BURK</name>
<dbReference type="SUPFAM" id="SSF52096">
    <property type="entry name" value="ClpP/crotonase"/>
    <property type="match status" value="1"/>
</dbReference>
<organism evidence="4 5">
    <name type="scientific">Paraburkholderia aspalathi</name>
    <dbReference type="NCBI Taxonomy" id="1324617"/>
    <lineage>
        <taxon>Bacteria</taxon>
        <taxon>Pseudomonadati</taxon>
        <taxon>Pseudomonadota</taxon>
        <taxon>Betaproteobacteria</taxon>
        <taxon>Burkholderiales</taxon>
        <taxon>Burkholderiaceae</taxon>
        <taxon>Paraburkholderia</taxon>
    </lineage>
</organism>
<dbReference type="OrthoDB" id="9775794at2"/>
<proteinExistence type="inferred from homology"/>